<evidence type="ECO:0000313" key="25">
    <source>
        <dbReference type="EMBL" id="CRK92145.1"/>
    </source>
</evidence>
<reference evidence="25 26" key="1">
    <citation type="submission" date="2015-04" db="EMBL/GenBank/DDBJ databases">
        <authorList>
            <person name="Syromyatnikov M.Y."/>
            <person name="Popov V.N."/>
        </authorList>
    </citation>
    <scope>NUCLEOTIDE SEQUENCE [LARGE SCALE GENOMIC DNA]</scope>
</reference>
<dbReference type="PROSITE" id="PS52014">
    <property type="entry name" value="SAMD1_WH"/>
    <property type="match status" value="1"/>
</dbReference>
<dbReference type="GO" id="GO:0040029">
    <property type="term" value="P:epigenetic regulation of gene expression"/>
    <property type="evidence" value="ECO:0007669"/>
    <property type="project" value="UniProtKB-ARBA"/>
</dbReference>
<feature type="compositionally biased region" description="Basic and acidic residues" evidence="20">
    <location>
        <begin position="484"/>
        <end position="494"/>
    </location>
</feature>
<evidence type="ECO:0000256" key="5">
    <source>
        <dbReference type="ARBA" id="ARBA00022499"/>
    </source>
</evidence>
<dbReference type="GO" id="GO:0010484">
    <property type="term" value="F:histone H3 acetyltransferase activity"/>
    <property type="evidence" value="ECO:0007669"/>
    <property type="project" value="TreeGrafter"/>
</dbReference>
<gene>
    <name evidence="25" type="ORF">CLUMA_CG005710</name>
</gene>
<feature type="region of interest" description="Disordered" evidence="20">
    <location>
        <begin position="1768"/>
        <end position="2162"/>
    </location>
</feature>
<evidence type="ECO:0000256" key="6">
    <source>
        <dbReference type="ARBA" id="ARBA00022553"/>
    </source>
</evidence>
<organism evidence="25 26">
    <name type="scientific">Clunio marinus</name>
    <dbReference type="NCBI Taxonomy" id="568069"/>
    <lineage>
        <taxon>Eukaryota</taxon>
        <taxon>Metazoa</taxon>
        <taxon>Ecdysozoa</taxon>
        <taxon>Arthropoda</taxon>
        <taxon>Hexapoda</taxon>
        <taxon>Insecta</taxon>
        <taxon>Pterygota</taxon>
        <taxon>Neoptera</taxon>
        <taxon>Endopterygota</taxon>
        <taxon>Diptera</taxon>
        <taxon>Nematocera</taxon>
        <taxon>Chironomoidea</taxon>
        <taxon>Chironomidae</taxon>
        <taxon>Clunio</taxon>
    </lineage>
</organism>
<keyword evidence="8" id="KW-0479">Metal-binding</keyword>
<dbReference type="InterPro" id="IPR019787">
    <property type="entry name" value="Znf_PHD-finger"/>
</dbReference>
<sequence>MKQKTYSNWIYFSLAIGSHHKFHEDVVQAKLEQAVEAGAVIKVYNKGLHSYKSPSTLAHKKVIKIDGNSDISRLVTKAVRVLGECDGSASKSIENFVQKANNLQITDGSDFKVIVKKALKFAVAKKMLLCDGKLYKIGPNAPTTATVPRRKRTSKGTPSPRKRKSDNNNIDTTLEDFDESDDSADDAMETSDEKLVKPKVEVNRQTAICAKCLGTDLKNPQHLAEKLSACCGCNDSHLHSSCAINESKSKVQINLVNFVNSGNKWFCSECRNCDGCKSVDKEPCLISCNDCHKNFHLTCVTSPIDKKSKSLWKCSKCLTRKVKTEREDESSSTLHVKTPKNSRKTDDSFMKDSEPSTSKSALHSVDNKKKKKSILPSILSSLDSIQTPPKPHKNPVGRPRIHPVKTPTISSAVSSAASTSRPHKQHPVTTAIVQESDASDNNDDDDHDVPGKKSKKKTLLLVAQPNSGKKVVKSLKSTRTKVSKVKEKEKEKTSTSKRLSSDSDSCCTSGDDDESGRSSDTSMSSSGGSSSSSSSSSSGSSGGSSSCATGTGIGKSQQKSSSVTSTFLNGAKYGHDDDDRPVKESSMTKSTTGGGLVATLDNSESSSSKYSQQPPYNNHQHNTNYQSSDMEKPSLPPGVLQKDADLYKEVREKAAKQLASITKPNLASSPLKLSPSTSQLVEQERCPAAIEFGKHEIKTWYSSPFPQEYARLPKLFLCEFCLKYTKSKLVLDRHLNKCTWRNPPGTEIYRCGEISVFEVDGNANKIYCQNLCLLAKLFLDHKTLYYDVEPFLFYVLAKSDRKGYHLVGYFSKEKHCQQKYNVSCIMTMPNYQRQGFGRFLIDFSYLLSRTEGTPGTPEKPLSDLGRVSYHAYWKSVVMEYLHEHRNSLVSITLISEATGLQHQDIAQAFHLLGFLRSRKNGEENFSIMLCVDWNKIDTYMDRVNKSKTRIKIDPECLRWTPLLISYQPIVRESDTESQLNESTLSNSDIQQQAEKKISVVEALQSSNISEVRVIKRRRKNAAALKQAILKERLENIEKAQAEADFSLHQQQRESTPISESVQSTITPKSSSKIDSKLPLDETPLLSTGRRKIRPSRFNETIFEELKSPSPVEEFVIDLQPAKRGRKRKQMQTLDETPETASLSTTSILDDTPIGKRRKLTRLRILDDSETPPPLDTDMISIIDTPKRSPKKRIIENSSVESDSISEDIPTRTKRTSRHVKSLRSNLTSPEPNDDFSLPRSPTPTRRSGRHLLVDQILSDDSSSKASESPKQKPNLLKKMMQVNTKKLLTVETLKASSSTATATTTSNAIVSRRGRKKKIAKKPDKSSGLSSDDQSTGQKKQRTLMEMFKPKVNEKIVEESTKETTIEKATKETSNSRKSLDESQKDVPEKRVKSPSKQIEKRISTNEILHATSSPLKRKSAEEKQKPSIETKEKINFKHKPLQLSESSSSESSFEADDEMEDEKRSKLPIVVPPKKDETIKSKFGKHRSKRPSSDDTVKSAPEKHETTRKEPEFRESPSKKNRGKPGRPVSIDSSLIEKEKHRLSIEEQIKKDKAIMRCAVKIEKLPINYRKSVDVSEKDDGDEKKKETTITKEISTSNISNNKTISQTPSTSSSPSKSTSNSQQPPPKEVKNYQEAKISSKKHILLESANNNKHKSPSMPSASSSIIHEKKQHESDERKNNEVVMKSTELSSPLKKKQEILPPMVQLPDHVKIPDLLSSTEKTVEKQPATVPVKKSFKRNQSLTDIKNDSKIEQISVITGRKSVENLTMLPEMSRESSSPSKKIETKDVDKNKSLTNEQLPIVDHRKSSEIPQSVLKMNDTTTSSTTSTTTKIRDETIRPNVIVDTKQNKHESEMKSSNSDSNSSGSKSKSEKVDEMKKVMERFEPERRESSHSEKSVIKHKSEMIEKLEEKRKNEVDTKNDQVSNIQEPLNELQQTSESSSKLDDEMSSTDVKESTSDQKSSSDVSKVSTETKRKDSRDKIPSVLIDSLKSVKRTSTEDRLTTTATSQSSSFSSTSTSLAFTTTTTSVSSLTTSEHISSSNVHQTTKKSETTATTSSSSKKEKSSNQSITQSGSKNSFNDSSKLHHESSTNSKQQAQYHSQSTVGGLTGSGSSINNNLSGLSTSGSNSSVSGLSNATSNQLSSTNVSKNDKNQSSNSKHTTAAIDIHNKIQYPSMNQFANYSSHNPYWPTMEPSSKEKKSDKRADKHKTKVNDESKISAAREQQFQLQYDPNSCAAVKQQQQQQQQTNNYNSQQKSSTVKQNHSKSEKITDNSCMLSSSKASVPSANPNCHMNIQQQQQLQQQQHHQQQMTKNSLNNSIMTTSLNKNYVTEDLQHQQQQHIDATMISHQQTPPSSSGDIQSMGVYTPDSTTNSVNSLHHYSQCELDVNQLELESPASIASDMASQNSVESIRPPSVLPQQMNQYSDCSMQQQPQAMPTHMNITSTHVPASSPQHQIVINSQSNQSTSQTMHQQNSTSNNRKMSQMGRNGGNGNGNANGSNNGSARSSTPKISRNTATPGLQQQQQQQQPRHRVTPPIHANQPMVSPVQQHHQHQNLNQQQLQQLHLQQMQQGYHHQGMHQSNYLPAQMGNSVVNNTNYSQAQSPNYGSSGQSTGVIAQHRSMPNAHTNMPIQNSLPSPSQRLGPSPSSCAVSSSNNNYYAHGSQTSHTPGPISTPTPSATPTPQQMDQQNVICHQQNQLNMGNVSSLTKLQQLASLDTNPQQLCQTPPSVVLTPPPHSHVSMSPAPHLLNQNRSISTPPQSTLGFQYKLYSNMNVPPSIGQNTGRNARTPAPPSVQHVSMTGGPGSRVSPNVTSIGSAMMQYGYRMSGQQASSYIPNPTFINNASTQIPVMQAQYQDPSAIQRAQQNSMYYNPYLPPLNSTSMRR</sequence>
<evidence type="ECO:0000256" key="4">
    <source>
        <dbReference type="ARBA" id="ARBA00022491"/>
    </source>
</evidence>
<dbReference type="InterPro" id="IPR050603">
    <property type="entry name" value="MYST_HAT"/>
</dbReference>
<dbReference type="Pfam" id="PF21524">
    <property type="entry name" value="SAMD1_WH"/>
    <property type="match status" value="1"/>
</dbReference>
<evidence type="ECO:0000256" key="8">
    <source>
        <dbReference type="ARBA" id="ARBA00022723"/>
    </source>
</evidence>
<feature type="region of interest" description="Disordered" evidence="20">
    <location>
        <begin position="2191"/>
        <end position="2220"/>
    </location>
</feature>
<feature type="compositionally biased region" description="Low complexity" evidence="20">
    <location>
        <begin position="518"/>
        <end position="546"/>
    </location>
</feature>
<feature type="region of interest" description="Disordered" evidence="20">
    <location>
        <begin position="1293"/>
        <end position="1707"/>
    </location>
</feature>
<dbReference type="FunFam" id="3.40.630.30:FF:000001">
    <property type="entry name" value="Histone acetyltransferase"/>
    <property type="match status" value="1"/>
</dbReference>
<evidence type="ECO:0000256" key="15">
    <source>
        <dbReference type="ARBA" id="ARBA00023159"/>
    </source>
</evidence>
<feature type="compositionally biased region" description="Polar residues" evidence="20">
    <location>
        <begin position="2627"/>
        <end position="2644"/>
    </location>
</feature>
<feature type="compositionally biased region" description="Polar residues" evidence="20">
    <location>
        <begin position="2273"/>
        <end position="2290"/>
    </location>
</feature>
<evidence type="ECO:0000256" key="13">
    <source>
        <dbReference type="ARBA" id="ARBA00022853"/>
    </source>
</evidence>
<dbReference type="InterPro" id="IPR019786">
    <property type="entry name" value="Zinc_finger_PHD-type_CS"/>
</dbReference>
<feature type="compositionally biased region" description="Basic and acidic residues" evidence="20">
    <location>
        <begin position="1419"/>
        <end position="1436"/>
    </location>
</feature>
<feature type="compositionally biased region" description="Polar residues" evidence="20">
    <location>
        <begin position="1923"/>
        <end position="1942"/>
    </location>
</feature>
<feature type="region of interest" description="Disordered" evidence="20">
    <location>
        <begin position="2597"/>
        <end position="2616"/>
    </location>
</feature>
<dbReference type="PANTHER" id="PTHR10615">
    <property type="entry name" value="HISTONE ACETYLTRANSFERASE"/>
    <property type="match status" value="1"/>
</dbReference>
<dbReference type="InterPro" id="IPR001965">
    <property type="entry name" value="Znf_PHD"/>
</dbReference>
<dbReference type="Pfam" id="PF01853">
    <property type="entry name" value="MOZ_SAS"/>
    <property type="match status" value="1"/>
</dbReference>
<dbReference type="GO" id="GO:0000786">
    <property type="term" value="C:nucleosome"/>
    <property type="evidence" value="ECO:0007669"/>
    <property type="project" value="InterPro"/>
</dbReference>
<feature type="region of interest" description="Disordered" evidence="20">
    <location>
        <begin position="1122"/>
        <end position="1144"/>
    </location>
</feature>
<feature type="compositionally biased region" description="Low complexity" evidence="20">
    <location>
        <begin position="1295"/>
        <end position="1308"/>
    </location>
</feature>
<evidence type="ECO:0000256" key="19">
    <source>
        <dbReference type="PROSITE-ProRule" id="PRU00146"/>
    </source>
</evidence>
<dbReference type="PROSITE" id="PS50016">
    <property type="entry name" value="ZF_PHD_2"/>
    <property type="match status" value="1"/>
</dbReference>
<feature type="region of interest" description="Disordered" evidence="20">
    <location>
        <begin position="2463"/>
        <end position="2562"/>
    </location>
</feature>
<feature type="compositionally biased region" description="Basic and acidic residues" evidence="20">
    <location>
        <begin position="2196"/>
        <end position="2218"/>
    </location>
</feature>
<feature type="compositionally biased region" description="Basic and acidic residues" evidence="20">
    <location>
        <begin position="1943"/>
        <end position="1959"/>
    </location>
</feature>
<dbReference type="GO" id="GO:0003712">
    <property type="term" value="F:transcription coregulator activity"/>
    <property type="evidence" value="ECO:0007669"/>
    <property type="project" value="TreeGrafter"/>
</dbReference>
<dbReference type="Gene3D" id="1.10.10.10">
    <property type="entry name" value="Winged helix-like DNA-binding domain superfamily/Winged helix DNA-binding domain"/>
    <property type="match status" value="1"/>
</dbReference>
<feature type="compositionally biased region" description="Low complexity" evidence="20">
    <location>
        <begin position="2463"/>
        <end position="2481"/>
    </location>
</feature>
<feature type="compositionally biased region" description="Low complexity" evidence="20">
    <location>
        <begin position="1592"/>
        <end position="1624"/>
    </location>
</feature>
<evidence type="ECO:0000256" key="10">
    <source>
        <dbReference type="ARBA" id="ARBA00022771"/>
    </source>
</evidence>
<name>A0A1J1I1A0_9DIPT</name>
<feature type="compositionally biased region" description="Polar residues" evidence="20">
    <location>
        <begin position="1047"/>
        <end position="1070"/>
    </location>
</feature>
<feature type="compositionally biased region" description="Polar residues" evidence="20">
    <location>
        <begin position="1328"/>
        <end position="1338"/>
    </location>
</feature>
<feature type="compositionally biased region" description="Basic and acidic residues" evidence="20">
    <location>
        <begin position="1783"/>
        <end position="1794"/>
    </location>
</feature>
<dbReference type="PROSITE" id="PS51726">
    <property type="entry name" value="MYST_HAT"/>
    <property type="match status" value="1"/>
</dbReference>
<dbReference type="SUPFAM" id="SSF57903">
    <property type="entry name" value="FYVE/PHD zinc finger"/>
    <property type="match status" value="1"/>
</dbReference>
<dbReference type="PROSITE" id="PS01359">
    <property type="entry name" value="ZF_PHD_1"/>
    <property type="match status" value="1"/>
</dbReference>
<comment type="similarity">
    <text evidence="2">Belongs to the MYST (SAS/MOZ) family.</text>
</comment>
<dbReference type="PANTHER" id="PTHR10615:SF217">
    <property type="entry name" value="HISTONE ACETYLTRANSFERASE"/>
    <property type="match status" value="1"/>
</dbReference>
<dbReference type="EC" id="2.3.1.48" evidence="3"/>
<feature type="compositionally biased region" description="Acidic residues" evidence="20">
    <location>
        <begin position="173"/>
        <end position="190"/>
    </location>
</feature>
<dbReference type="Gene3D" id="3.30.40.10">
    <property type="entry name" value="Zinc/RING finger domain, C3HC4 (zinc finger)"/>
    <property type="match status" value="1"/>
</dbReference>
<feature type="domain" description="SAMD1-like winged helix (WH)" evidence="24">
    <location>
        <begin position="1"/>
        <end position="57"/>
    </location>
</feature>
<dbReference type="SUPFAM" id="SSF55729">
    <property type="entry name" value="Acyl-CoA N-acyltransferases (Nat)"/>
    <property type="match status" value="1"/>
</dbReference>
<comment type="catalytic activity">
    <reaction evidence="17">
        <text>L-lysyl-[protein] + acetyl-CoA = N(6)-acetyl-L-lysyl-[protein] + CoA + H(+)</text>
        <dbReference type="Rhea" id="RHEA:45948"/>
        <dbReference type="Rhea" id="RHEA-COMP:9752"/>
        <dbReference type="Rhea" id="RHEA-COMP:10731"/>
        <dbReference type="ChEBI" id="CHEBI:15378"/>
        <dbReference type="ChEBI" id="CHEBI:29969"/>
        <dbReference type="ChEBI" id="CHEBI:57287"/>
        <dbReference type="ChEBI" id="CHEBI:57288"/>
        <dbReference type="ChEBI" id="CHEBI:61930"/>
        <dbReference type="EC" id="2.3.1.48"/>
    </reaction>
</comment>
<keyword evidence="14" id="KW-0007">Acetylation</keyword>
<feature type="domain" description="MYST-type HAT" evidence="23">
    <location>
        <begin position="682"/>
        <end position="961"/>
    </location>
</feature>
<feature type="compositionally biased region" description="Basic and acidic residues" evidence="20">
    <location>
        <begin position="1668"/>
        <end position="1682"/>
    </location>
</feature>
<feature type="compositionally biased region" description="Basic residues" evidence="20">
    <location>
        <begin position="390"/>
        <end position="403"/>
    </location>
</feature>
<feature type="compositionally biased region" description="Low complexity" evidence="20">
    <location>
        <begin position="2647"/>
        <end position="2659"/>
    </location>
</feature>
<evidence type="ECO:0000256" key="2">
    <source>
        <dbReference type="ARBA" id="ARBA00010107"/>
    </source>
</evidence>
<feature type="compositionally biased region" description="Polar residues" evidence="20">
    <location>
        <begin position="2510"/>
        <end position="2522"/>
    </location>
</feature>
<feature type="compositionally biased region" description="Low complexity" evidence="20">
    <location>
        <begin position="555"/>
        <end position="566"/>
    </location>
</feature>
<keyword evidence="10 19" id="KW-0863">Zinc-finger</keyword>
<feature type="region of interest" description="Disordered" evidence="20">
    <location>
        <begin position="2627"/>
        <end position="2688"/>
    </location>
</feature>
<dbReference type="GO" id="GO:0003682">
    <property type="term" value="F:chromatin binding"/>
    <property type="evidence" value="ECO:0007669"/>
    <property type="project" value="TreeGrafter"/>
</dbReference>
<evidence type="ECO:0000259" key="24">
    <source>
        <dbReference type="PROSITE" id="PS52014"/>
    </source>
</evidence>
<keyword evidence="13" id="KW-0156">Chromatin regulator</keyword>
<feature type="compositionally biased region" description="Low complexity" evidence="20">
    <location>
        <begin position="2102"/>
        <end position="2141"/>
    </location>
</feature>
<evidence type="ECO:0000256" key="20">
    <source>
        <dbReference type="SAM" id="MobiDB-lite"/>
    </source>
</evidence>
<keyword evidence="16" id="KW-0539">Nucleus</keyword>
<evidence type="ECO:0000256" key="18">
    <source>
        <dbReference type="PIRSR" id="PIRSR602717-51"/>
    </source>
</evidence>
<dbReference type="InterPro" id="IPR005818">
    <property type="entry name" value="Histone_H1/H5_H15"/>
</dbReference>
<accession>A0A1J1I1A0</accession>
<feature type="compositionally biased region" description="Low complexity" evidence="20">
    <location>
        <begin position="374"/>
        <end position="385"/>
    </location>
</feature>
<keyword evidence="26" id="KW-1185">Reference proteome</keyword>
<feature type="region of interest" description="Disordered" evidence="20">
    <location>
        <begin position="2238"/>
        <end position="2290"/>
    </location>
</feature>
<dbReference type="Proteomes" id="UP000183832">
    <property type="component" value="Unassembled WGS sequence"/>
</dbReference>
<feature type="region of interest" description="Disordered" evidence="20">
    <location>
        <begin position="141"/>
        <end position="192"/>
    </location>
</feature>
<feature type="compositionally biased region" description="Low complexity" evidence="20">
    <location>
        <begin position="410"/>
        <end position="420"/>
    </location>
</feature>
<dbReference type="GO" id="GO:0008270">
    <property type="term" value="F:zinc ion binding"/>
    <property type="evidence" value="ECO:0007669"/>
    <property type="project" value="UniProtKB-KW"/>
</dbReference>
<feature type="compositionally biased region" description="Polar residues" evidence="20">
    <location>
        <begin position="1405"/>
        <end position="1415"/>
    </location>
</feature>
<feature type="compositionally biased region" description="Basic residues" evidence="20">
    <location>
        <begin position="470"/>
        <end position="483"/>
    </location>
</feature>
<comment type="subcellular location">
    <subcellularLocation>
        <location evidence="1">Nucleus</location>
    </subcellularLocation>
</comment>
<feature type="compositionally biased region" description="Polar residues" evidence="20">
    <location>
        <begin position="2068"/>
        <end position="2083"/>
    </location>
</feature>
<keyword evidence="9" id="KW-0677">Repeat</keyword>
<feature type="compositionally biased region" description="Basic and acidic residues" evidence="20">
    <location>
        <begin position="573"/>
        <end position="583"/>
    </location>
</feature>
<dbReference type="InterPro" id="IPR002717">
    <property type="entry name" value="HAT_MYST-type"/>
</dbReference>
<keyword evidence="5" id="KW-1017">Isopeptide bond</keyword>
<keyword evidence="7" id="KW-0808">Transferase</keyword>
<feature type="active site" description="Proton donor/acceptor" evidence="18">
    <location>
        <position position="858"/>
    </location>
</feature>
<dbReference type="PROSITE" id="PS51504">
    <property type="entry name" value="H15"/>
    <property type="match status" value="1"/>
</dbReference>
<feature type="compositionally biased region" description="Polar residues" evidence="20">
    <location>
        <begin position="612"/>
        <end position="628"/>
    </location>
</feature>
<feature type="region of interest" description="Disordered" evidence="20">
    <location>
        <begin position="1046"/>
        <end position="1081"/>
    </location>
</feature>
<evidence type="ECO:0000256" key="12">
    <source>
        <dbReference type="ARBA" id="ARBA00022843"/>
    </source>
</evidence>
<dbReference type="GO" id="GO:0003677">
    <property type="term" value="F:DNA binding"/>
    <property type="evidence" value="ECO:0007669"/>
    <property type="project" value="InterPro"/>
</dbReference>
<dbReference type="FunFam" id="3.30.60.60:FF:000001">
    <property type="entry name" value="Histone acetyltransferase"/>
    <property type="match status" value="1"/>
</dbReference>
<dbReference type="InterPro" id="IPR040706">
    <property type="entry name" value="Zf-MYST"/>
</dbReference>
<keyword evidence="4" id="KW-0678">Repressor</keyword>
<feature type="compositionally biased region" description="Basic and acidic residues" evidence="20">
    <location>
        <begin position="343"/>
        <end position="354"/>
    </location>
</feature>
<feature type="compositionally biased region" description="Basic and acidic residues" evidence="20">
    <location>
        <begin position="1870"/>
        <end position="1922"/>
    </location>
</feature>
<feature type="region of interest" description="Disordered" evidence="20">
    <location>
        <begin position="1164"/>
        <end position="1277"/>
    </location>
</feature>
<evidence type="ECO:0000259" key="23">
    <source>
        <dbReference type="PROSITE" id="PS51726"/>
    </source>
</evidence>
<feature type="compositionally biased region" description="Basic and acidic residues" evidence="20">
    <location>
        <begin position="1972"/>
        <end position="1983"/>
    </location>
</feature>
<feature type="region of interest" description="Disordered" evidence="20">
    <location>
        <begin position="328"/>
        <end position="639"/>
    </location>
</feature>
<proteinExistence type="inferred from homology"/>
<evidence type="ECO:0000256" key="9">
    <source>
        <dbReference type="ARBA" id="ARBA00022737"/>
    </source>
</evidence>
<dbReference type="Gene3D" id="3.40.630.30">
    <property type="match status" value="1"/>
</dbReference>
<keyword evidence="11" id="KW-0862">Zinc</keyword>
<feature type="compositionally biased region" description="Basic and acidic residues" evidence="20">
    <location>
        <begin position="1572"/>
        <end position="1591"/>
    </location>
</feature>
<evidence type="ECO:0000259" key="22">
    <source>
        <dbReference type="PROSITE" id="PS51504"/>
    </source>
</evidence>
<evidence type="ECO:0000256" key="14">
    <source>
        <dbReference type="ARBA" id="ARBA00022990"/>
    </source>
</evidence>
<dbReference type="SMART" id="SM00249">
    <property type="entry name" value="PHD"/>
    <property type="match status" value="2"/>
</dbReference>
<dbReference type="GO" id="GO:0006334">
    <property type="term" value="P:nucleosome assembly"/>
    <property type="evidence" value="ECO:0007669"/>
    <property type="project" value="InterPro"/>
</dbReference>
<dbReference type="InterPro" id="IPR016181">
    <property type="entry name" value="Acyl_CoA_acyltransferase"/>
</dbReference>
<dbReference type="FunFam" id="1.10.10.10:FF:000123">
    <property type="entry name" value="Histone acetyltransferase"/>
    <property type="match status" value="1"/>
</dbReference>
<evidence type="ECO:0000256" key="17">
    <source>
        <dbReference type="ARBA" id="ARBA00048017"/>
    </source>
</evidence>
<dbReference type="InterPro" id="IPR048589">
    <property type="entry name" value="SAMD1-like_WH"/>
</dbReference>
<dbReference type="GO" id="GO:0070776">
    <property type="term" value="C:MOZ/MORF histone acetyltransferase complex"/>
    <property type="evidence" value="ECO:0007669"/>
    <property type="project" value="TreeGrafter"/>
</dbReference>
<protein>
    <recommendedName>
        <fullName evidence="3">histone acetyltransferase</fullName>
        <ecNumber evidence="3">2.3.1.48</ecNumber>
    </recommendedName>
</protein>
<dbReference type="Gene3D" id="3.30.60.60">
    <property type="entry name" value="N-acetyl transferase-like"/>
    <property type="match status" value="1"/>
</dbReference>
<feature type="compositionally biased region" description="Polar residues" evidence="20">
    <location>
        <begin position="1130"/>
        <end position="1144"/>
    </location>
</feature>
<feature type="compositionally biased region" description="Low complexity" evidence="20">
    <location>
        <begin position="1857"/>
        <end position="1869"/>
    </location>
</feature>
<feature type="compositionally biased region" description="Low complexity" evidence="20">
    <location>
        <begin position="1258"/>
        <end position="1268"/>
    </location>
</feature>
<feature type="compositionally biased region" description="Low complexity" evidence="20">
    <location>
        <begin position="1960"/>
        <end position="1971"/>
    </location>
</feature>
<dbReference type="InterPro" id="IPR013083">
    <property type="entry name" value="Znf_RING/FYVE/PHD"/>
</dbReference>
<dbReference type="InterPro" id="IPR011011">
    <property type="entry name" value="Znf_FYVE_PHD"/>
</dbReference>
<dbReference type="Pfam" id="PF17772">
    <property type="entry name" value="zf-MYST"/>
    <property type="match status" value="1"/>
</dbReference>
<feature type="compositionally biased region" description="Low complexity" evidence="20">
    <location>
        <begin position="2240"/>
        <end position="2260"/>
    </location>
</feature>
<feature type="compositionally biased region" description="Acidic residues" evidence="20">
    <location>
        <begin position="437"/>
        <end position="447"/>
    </location>
</feature>
<feature type="compositionally biased region" description="Basic residues" evidence="20">
    <location>
        <begin position="1211"/>
        <end position="1221"/>
    </location>
</feature>
<feature type="compositionally biased region" description="Low complexity" evidence="20">
    <location>
        <begin position="1822"/>
        <end position="1832"/>
    </location>
</feature>
<evidence type="ECO:0000256" key="16">
    <source>
        <dbReference type="ARBA" id="ARBA00023242"/>
    </source>
</evidence>
<feature type="compositionally biased region" description="Basic and acidic residues" evidence="20">
    <location>
        <begin position="1348"/>
        <end position="1404"/>
    </location>
</feature>
<feature type="compositionally biased region" description="Basic residues" evidence="20">
    <location>
        <begin position="148"/>
        <end position="164"/>
    </location>
</feature>
<feature type="compositionally biased region" description="Low complexity" evidence="20">
    <location>
        <begin position="2498"/>
        <end position="2509"/>
    </location>
</feature>
<feature type="compositionally biased region" description="Polar residues" evidence="20">
    <location>
        <begin position="2091"/>
        <end position="2101"/>
    </location>
</feature>
<evidence type="ECO:0000256" key="1">
    <source>
        <dbReference type="ARBA" id="ARBA00004123"/>
    </source>
</evidence>
<feature type="compositionally biased region" description="Low complexity" evidence="20">
    <location>
        <begin position="2004"/>
        <end position="2042"/>
    </location>
</feature>
<feature type="compositionally biased region" description="Basic and acidic residues" evidence="20">
    <location>
        <begin position="1536"/>
        <end position="1565"/>
    </location>
</feature>
<dbReference type="GO" id="GO:0006357">
    <property type="term" value="P:regulation of transcription by RNA polymerase II"/>
    <property type="evidence" value="ECO:0007669"/>
    <property type="project" value="TreeGrafter"/>
</dbReference>
<evidence type="ECO:0000256" key="11">
    <source>
        <dbReference type="ARBA" id="ARBA00022833"/>
    </source>
</evidence>
<feature type="region of interest" description="Disordered" evidence="20">
    <location>
        <begin position="2784"/>
        <end position="2809"/>
    </location>
</feature>
<dbReference type="SUPFAM" id="SSF46785">
    <property type="entry name" value="Winged helix' DNA-binding domain"/>
    <property type="match status" value="1"/>
</dbReference>
<dbReference type="OrthoDB" id="787137at2759"/>
<dbReference type="InterPro" id="IPR036390">
    <property type="entry name" value="WH_DNA-bd_sf"/>
</dbReference>
<dbReference type="STRING" id="568069.A0A1J1I1A0"/>
<feature type="domain" description="H15" evidence="22">
    <location>
        <begin position="67"/>
        <end position="139"/>
    </location>
</feature>
<evidence type="ECO:0000259" key="21">
    <source>
        <dbReference type="PROSITE" id="PS50016"/>
    </source>
</evidence>
<dbReference type="InterPro" id="IPR036388">
    <property type="entry name" value="WH-like_DNA-bd_sf"/>
</dbReference>
<keyword evidence="15" id="KW-0010">Activator</keyword>
<feature type="compositionally biased region" description="Basic and acidic residues" evidence="20">
    <location>
        <begin position="1492"/>
        <end position="1519"/>
    </location>
</feature>
<feature type="compositionally biased region" description="Low complexity" evidence="20">
    <location>
        <begin position="496"/>
        <end position="509"/>
    </location>
</feature>
<evidence type="ECO:0000256" key="3">
    <source>
        <dbReference type="ARBA" id="ARBA00013184"/>
    </source>
</evidence>
<feature type="domain" description="PHD-type" evidence="21">
    <location>
        <begin position="264"/>
        <end position="320"/>
    </location>
</feature>
<keyword evidence="12" id="KW-0832">Ubl conjugation</keyword>
<dbReference type="GO" id="GO:0005634">
    <property type="term" value="C:nucleus"/>
    <property type="evidence" value="ECO:0007669"/>
    <property type="project" value="UniProtKB-SubCell"/>
</dbReference>
<evidence type="ECO:0000313" key="26">
    <source>
        <dbReference type="Proteomes" id="UP000183832"/>
    </source>
</evidence>
<dbReference type="EMBL" id="CVRI01000024">
    <property type="protein sequence ID" value="CRK92145.1"/>
    <property type="molecule type" value="Genomic_DNA"/>
</dbReference>
<keyword evidence="6" id="KW-0597">Phosphoprotein</keyword>
<evidence type="ECO:0000256" key="7">
    <source>
        <dbReference type="ARBA" id="ARBA00022679"/>
    </source>
</evidence>